<keyword evidence="3" id="KW-1185">Reference proteome</keyword>
<feature type="transmembrane region" description="Helical" evidence="1">
    <location>
        <begin position="81"/>
        <end position="101"/>
    </location>
</feature>
<dbReference type="EMBL" id="JANCNS010000001">
    <property type="protein sequence ID" value="MCP9199002.1"/>
    <property type="molecule type" value="Genomic_DNA"/>
</dbReference>
<sequence length="136" mass="15264">MKEEQFFKNKNKKNTRNLGAWTLLWVFSLALVTFGHALIWNENTTISLVLLIVNTLIGIGMILANVRYLNGLDELQRKIHLEAMGICLGVALVAGITYSTMDVTNIIAFNAEISHLIILMGLTYLVSILIINARYK</sequence>
<organism evidence="2 3">
    <name type="scientific">Christiangramia oceanisediminis</name>
    <dbReference type="NCBI Taxonomy" id="2920386"/>
    <lineage>
        <taxon>Bacteria</taxon>
        <taxon>Pseudomonadati</taxon>
        <taxon>Bacteroidota</taxon>
        <taxon>Flavobacteriia</taxon>
        <taxon>Flavobacteriales</taxon>
        <taxon>Flavobacteriaceae</taxon>
        <taxon>Christiangramia</taxon>
    </lineage>
</organism>
<name>A0A9X2KVA8_9FLAO</name>
<accession>A0A9X2KVA8</accession>
<keyword evidence="1" id="KW-0472">Membrane</keyword>
<evidence type="ECO:0000313" key="3">
    <source>
        <dbReference type="Proteomes" id="UP001155280"/>
    </source>
</evidence>
<reference evidence="2" key="1">
    <citation type="submission" date="2022-07" db="EMBL/GenBank/DDBJ databases">
        <title>Gramela sediminis sp. nov., isolated from deep-sea sediment of the Indian Ocean.</title>
        <authorList>
            <person name="Shi H."/>
        </authorList>
    </citation>
    <scope>NUCLEOTIDE SEQUENCE</scope>
    <source>
        <strain evidence="2">GC03-9</strain>
    </source>
</reference>
<evidence type="ECO:0000256" key="1">
    <source>
        <dbReference type="SAM" id="Phobius"/>
    </source>
</evidence>
<gene>
    <name evidence="2" type="ORF">MKO06_03720</name>
</gene>
<evidence type="ECO:0000313" key="2">
    <source>
        <dbReference type="EMBL" id="MCP9199002.1"/>
    </source>
</evidence>
<keyword evidence="1" id="KW-0812">Transmembrane</keyword>
<protein>
    <submittedName>
        <fullName evidence="2">Uncharacterized protein</fullName>
    </submittedName>
</protein>
<dbReference type="Proteomes" id="UP001155280">
    <property type="component" value="Unassembled WGS sequence"/>
</dbReference>
<feature type="transmembrane region" description="Helical" evidence="1">
    <location>
        <begin position="21"/>
        <end position="40"/>
    </location>
</feature>
<proteinExistence type="predicted"/>
<dbReference type="AlphaFoldDB" id="A0A9X2KVA8"/>
<keyword evidence="1" id="KW-1133">Transmembrane helix</keyword>
<feature type="transmembrane region" description="Helical" evidence="1">
    <location>
        <begin position="46"/>
        <end position="69"/>
    </location>
</feature>
<dbReference type="RefSeq" id="WP_241550995.1">
    <property type="nucleotide sequence ID" value="NZ_JANCNS010000001.1"/>
</dbReference>
<comment type="caution">
    <text evidence="2">The sequence shown here is derived from an EMBL/GenBank/DDBJ whole genome shotgun (WGS) entry which is preliminary data.</text>
</comment>
<feature type="transmembrane region" description="Helical" evidence="1">
    <location>
        <begin position="113"/>
        <end position="133"/>
    </location>
</feature>